<dbReference type="Proteomes" id="UP000264702">
    <property type="component" value="Unassembled WGS sequence"/>
</dbReference>
<feature type="domain" description="Bacterial sugar transferase" evidence="2">
    <location>
        <begin position="46"/>
        <end position="94"/>
    </location>
</feature>
<dbReference type="Pfam" id="PF02397">
    <property type="entry name" value="Bac_transf"/>
    <property type="match status" value="1"/>
</dbReference>
<comment type="caution">
    <text evidence="3">The sequence shown here is derived from an EMBL/GenBank/DDBJ whole genome shotgun (WGS) entry which is preliminary data.</text>
</comment>
<evidence type="ECO:0000259" key="2">
    <source>
        <dbReference type="Pfam" id="PF02397"/>
    </source>
</evidence>
<protein>
    <recommendedName>
        <fullName evidence="2">Bacterial sugar transferase domain-containing protein</fullName>
    </recommendedName>
</protein>
<evidence type="ECO:0000313" key="3">
    <source>
        <dbReference type="EMBL" id="RFU17540.1"/>
    </source>
</evidence>
<evidence type="ECO:0000313" key="4">
    <source>
        <dbReference type="Proteomes" id="UP000264702"/>
    </source>
</evidence>
<reference evidence="3 4" key="1">
    <citation type="submission" date="2018-08" db="EMBL/GenBank/DDBJ databases">
        <title>Acidipila sp. 4G-K13, an acidobacterium isolated from forest soil.</title>
        <authorList>
            <person name="Gao Z.-H."/>
            <person name="Qiu L.-H."/>
        </authorList>
    </citation>
    <scope>NUCLEOTIDE SEQUENCE [LARGE SCALE GENOMIC DNA]</scope>
    <source>
        <strain evidence="3 4">4G-K13</strain>
    </source>
</reference>
<keyword evidence="4" id="KW-1185">Reference proteome</keyword>
<accession>A0A372IRG6</accession>
<evidence type="ECO:0000256" key="1">
    <source>
        <dbReference type="ARBA" id="ARBA00006464"/>
    </source>
</evidence>
<dbReference type="OrthoDB" id="9808602at2"/>
<proteinExistence type="inferred from homology"/>
<organism evidence="3 4">
    <name type="scientific">Paracidobacterium acidisoli</name>
    <dbReference type="NCBI Taxonomy" id="2303751"/>
    <lineage>
        <taxon>Bacteria</taxon>
        <taxon>Pseudomonadati</taxon>
        <taxon>Acidobacteriota</taxon>
        <taxon>Terriglobia</taxon>
        <taxon>Terriglobales</taxon>
        <taxon>Acidobacteriaceae</taxon>
        <taxon>Paracidobacterium</taxon>
    </lineage>
</organism>
<gene>
    <name evidence="3" type="ORF">D0Y96_05205</name>
</gene>
<dbReference type="PANTHER" id="PTHR30576:SF10">
    <property type="entry name" value="SLL5057 PROTEIN"/>
    <property type="match status" value="1"/>
</dbReference>
<dbReference type="EMBL" id="QVQT01000002">
    <property type="protein sequence ID" value="RFU17540.1"/>
    <property type="molecule type" value="Genomic_DNA"/>
</dbReference>
<dbReference type="InterPro" id="IPR003362">
    <property type="entry name" value="Bact_transf"/>
</dbReference>
<name>A0A372IRG6_9BACT</name>
<dbReference type="GO" id="GO:0016780">
    <property type="term" value="F:phosphotransferase activity, for other substituted phosphate groups"/>
    <property type="evidence" value="ECO:0007669"/>
    <property type="project" value="TreeGrafter"/>
</dbReference>
<dbReference type="AlphaFoldDB" id="A0A372IRG6"/>
<sequence length="99" mass="11236">MHSHLWLASTELSLDRKKQHCEYLILPEIKCSTSDSVVCLIHRAGKNGNSGLWQVQARQDSSFAKYIALDTAYVENWSFWLDLKILVRTAEVVVRGTGT</sequence>
<comment type="similarity">
    <text evidence="1">Belongs to the bacterial sugar transferase family.</text>
</comment>
<dbReference type="PANTHER" id="PTHR30576">
    <property type="entry name" value="COLANIC BIOSYNTHESIS UDP-GLUCOSE LIPID CARRIER TRANSFERASE"/>
    <property type="match status" value="1"/>
</dbReference>